<dbReference type="AlphaFoldDB" id="A0A835UUM1"/>
<evidence type="ECO:0000313" key="1">
    <source>
        <dbReference type="EMBL" id="KAG0476394.1"/>
    </source>
</evidence>
<comment type="caution">
    <text evidence="1">The sequence shown here is derived from an EMBL/GenBank/DDBJ whole genome shotgun (WGS) entry which is preliminary data.</text>
</comment>
<name>A0A835UUM1_VANPL</name>
<dbReference type="OrthoDB" id="411372at2759"/>
<sequence length="181" mass="19882">MEATEEMHEASVGGRWKGYRDDTTGCHLHSVCGRRRLWLRHGGWWPLLNLNGLAVQTSGDLPFKCVSDLPAATAAACATVRWRATAPSRLRWCCSDGGAEAAVAVLIARLRLVLAVGGGATGRMYLCLRRHVLRWRVPLNLCYGWAMHPVMAAAAAAAWSRPRMTDADVRSRMVVVFADEP</sequence>
<proteinExistence type="predicted"/>
<dbReference type="Proteomes" id="UP000636800">
    <property type="component" value="Chromosome 6"/>
</dbReference>
<accession>A0A835UUM1</accession>
<organism evidence="1 2">
    <name type="scientific">Vanilla planifolia</name>
    <name type="common">Vanilla</name>
    <dbReference type="NCBI Taxonomy" id="51239"/>
    <lineage>
        <taxon>Eukaryota</taxon>
        <taxon>Viridiplantae</taxon>
        <taxon>Streptophyta</taxon>
        <taxon>Embryophyta</taxon>
        <taxon>Tracheophyta</taxon>
        <taxon>Spermatophyta</taxon>
        <taxon>Magnoliopsida</taxon>
        <taxon>Liliopsida</taxon>
        <taxon>Asparagales</taxon>
        <taxon>Orchidaceae</taxon>
        <taxon>Vanilloideae</taxon>
        <taxon>Vanilleae</taxon>
        <taxon>Vanilla</taxon>
    </lineage>
</organism>
<dbReference type="EMBL" id="JADCNL010000006">
    <property type="protein sequence ID" value="KAG0476394.1"/>
    <property type="molecule type" value="Genomic_DNA"/>
</dbReference>
<protein>
    <submittedName>
        <fullName evidence="1">Uncharacterized protein</fullName>
    </submittedName>
</protein>
<reference evidence="1 2" key="1">
    <citation type="journal article" date="2020" name="Nat. Food">
        <title>A phased Vanilla planifolia genome enables genetic improvement of flavour and production.</title>
        <authorList>
            <person name="Hasing T."/>
            <person name="Tang H."/>
            <person name="Brym M."/>
            <person name="Khazi F."/>
            <person name="Huang T."/>
            <person name="Chambers A.H."/>
        </authorList>
    </citation>
    <scope>NUCLEOTIDE SEQUENCE [LARGE SCALE GENOMIC DNA]</scope>
    <source>
        <tissue evidence="1">Leaf</tissue>
    </source>
</reference>
<gene>
    <name evidence="1" type="ORF">HPP92_013235</name>
</gene>
<evidence type="ECO:0000313" key="2">
    <source>
        <dbReference type="Proteomes" id="UP000636800"/>
    </source>
</evidence>
<keyword evidence="2" id="KW-1185">Reference proteome</keyword>